<dbReference type="Gene3D" id="1.25.40.10">
    <property type="entry name" value="Tetratricopeptide repeat domain"/>
    <property type="match status" value="2"/>
</dbReference>
<comment type="subcellular location">
    <subcellularLocation>
        <location evidence="1">Nucleus</location>
    </subcellularLocation>
</comment>
<keyword evidence="4" id="KW-0508">mRNA splicing</keyword>
<feature type="compositionally biased region" description="Polar residues" evidence="6">
    <location>
        <begin position="720"/>
        <end position="740"/>
    </location>
</feature>
<keyword evidence="9" id="KW-1185">Reference proteome</keyword>
<evidence type="ECO:0000256" key="4">
    <source>
        <dbReference type="ARBA" id="ARBA00023187"/>
    </source>
</evidence>
<accession>A0A068S2I5</accession>
<evidence type="ECO:0000256" key="5">
    <source>
        <dbReference type="ARBA" id="ARBA00023242"/>
    </source>
</evidence>
<evidence type="ECO:0000256" key="6">
    <source>
        <dbReference type="SAM" id="MobiDB-lite"/>
    </source>
</evidence>
<protein>
    <submittedName>
        <fullName evidence="8">Squamous cell carcinoma antigen recognized by t-cells 3-like</fullName>
    </submittedName>
</protein>
<feature type="compositionally biased region" description="Basic residues" evidence="6">
    <location>
        <begin position="628"/>
        <end position="645"/>
    </location>
</feature>
<dbReference type="Pfam" id="PF05843">
    <property type="entry name" value="Suf"/>
    <property type="match status" value="1"/>
</dbReference>
<dbReference type="EMBL" id="CBTN010000038">
    <property type="protein sequence ID" value="CDH56568.1"/>
    <property type="molecule type" value="Genomic_DNA"/>
</dbReference>
<keyword evidence="5" id="KW-0539">Nucleus</keyword>
<reference evidence="8" key="1">
    <citation type="submission" date="2013-08" db="EMBL/GenBank/DDBJ databases">
        <title>Gene expansion shapes genome architecture in the human pathogen Lichtheimia corymbifera: an evolutionary genomics analysis in the ancient terrestrial Mucorales (Mucoromycotina).</title>
        <authorList>
            <person name="Schwartze V.U."/>
            <person name="Winter S."/>
            <person name="Shelest E."/>
            <person name="Marcet-Houben M."/>
            <person name="Horn F."/>
            <person name="Wehner S."/>
            <person name="Hoffmann K."/>
            <person name="Riege K."/>
            <person name="Sammeth M."/>
            <person name="Nowrousian M."/>
            <person name="Valiante V."/>
            <person name="Linde J."/>
            <person name="Jacobsen I.D."/>
            <person name="Marz M."/>
            <person name="Brakhage A.A."/>
            <person name="Gabaldon T."/>
            <person name="Bocker S."/>
            <person name="Voigt K."/>
        </authorList>
    </citation>
    <scope>NUCLEOTIDE SEQUENCE [LARGE SCALE GENOMIC DNA]</scope>
    <source>
        <strain evidence="8">FSU 9682</strain>
    </source>
</reference>
<organism evidence="8 9">
    <name type="scientific">Lichtheimia corymbifera JMRC:FSU:9682</name>
    <dbReference type="NCBI Taxonomy" id="1263082"/>
    <lineage>
        <taxon>Eukaryota</taxon>
        <taxon>Fungi</taxon>
        <taxon>Fungi incertae sedis</taxon>
        <taxon>Mucoromycota</taxon>
        <taxon>Mucoromycotina</taxon>
        <taxon>Mucoromycetes</taxon>
        <taxon>Mucorales</taxon>
        <taxon>Lichtheimiaceae</taxon>
        <taxon>Lichtheimia</taxon>
    </lineage>
</organism>
<keyword evidence="3" id="KW-0677">Repeat</keyword>
<dbReference type="Proteomes" id="UP000027586">
    <property type="component" value="Unassembled WGS sequence"/>
</dbReference>
<dbReference type="PANTHER" id="PTHR17204">
    <property type="entry name" value="PRE-MRNA PROCESSING PROTEIN PRP39-RELATED"/>
    <property type="match status" value="1"/>
</dbReference>
<evidence type="ECO:0000313" key="9">
    <source>
        <dbReference type="Proteomes" id="UP000027586"/>
    </source>
</evidence>
<feature type="compositionally biased region" description="Low complexity" evidence="6">
    <location>
        <begin position="706"/>
        <end position="719"/>
    </location>
</feature>
<dbReference type="GO" id="GO:0008380">
    <property type="term" value="P:RNA splicing"/>
    <property type="evidence" value="ECO:0007669"/>
    <property type="project" value="UniProtKB-KW"/>
</dbReference>
<dbReference type="GO" id="GO:0006397">
    <property type="term" value="P:mRNA processing"/>
    <property type="evidence" value="ECO:0007669"/>
    <property type="project" value="UniProtKB-KW"/>
</dbReference>
<feature type="compositionally biased region" description="Low complexity" evidence="6">
    <location>
        <begin position="681"/>
        <end position="696"/>
    </location>
</feature>
<dbReference type="VEuPathDB" id="FungiDB:LCOR_07598.1"/>
<evidence type="ECO:0000313" key="8">
    <source>
        <dbReference type="EMBL" id="CDH56568.1"/>
    </source>
</evidence>
<evidence type="ECO:0000256" key="1">
    <source>
        <dbReference type="ARBA" id="ARBA00004123"/>
    </source>
</evidence>
<evidence type="ECO:0000259" key="7">
    <source>
        <dbReference type="Pfam" id="PF05843"/>
    </source>
</evidence>
<evidence type="ECO:0000256" key="3">
    <source>
        <dbReference type="ARBA" id="ARBA00022737"/>
    </source>
</evidence>
<name>A0A068S2I5_9FUNG</name>
<dbReference type="SMART" id="SM00386">
    <property type="entry name" value="HAT"/>
    <property type="match status" value="5"/>
</dbReference>
<feature type="region of interest" description="Disordered" evidence="6">
    <location>
        <begin position="622"/>
        <end position="834"/>
    </location>
</feature>
<dbReference type="InterPro" id="IPR008847">
    <property type="entry name" value="Suf"/>
</dbReference>
<dbReference type="PANTHER" id="PTHR17204:SF25">
    <property type="entry name" value="RRM DOMAIN-CONTAINING PROTEIN"/>
    <property type="match status" value="1"/>
</dbReference>
<sequence length="834" mass="95147">MEDVKVISCSDVNVSKKLETTTEPQWDFFKAAGFFCGSGTFHRTTHTFFLMEPDTPKETAAPGDWEITNDSAIDATVDEEQEENESLENRAAKETLKALDDLPSLMEEIKEDRTNYDLNYKLVECLKHANMPEFLETAREDMHKLYPLTESMWQDWISDSKREATDTEGIRKVMSLYERASEDYLSIPIWKSFVEYVLELFDNRLDNKDRVNRTRANLKKAVNATRWHISQSQEIWNSYIQFQVEWLEHLESPTSEQLDQVMQDYLERLGTLHTDHESTFSQYSTFNTKWDNANYEKNMLRANKVYSKTKAMMNECDHFELKLAESGYSLAMFCEYIEVMKLKEKSFLNYTQNLYERAVALYCTDVALWDDYIVFLLERARIPVVLESVTKRAIRNCPWSGVLLTHHARSLEARDAEPNHVLEVFKAGTENKTLMASQEDIVALYLGKCDYLRRRIDLDVEHPGFDERGMPLEPSSALRSTILDGVAKLQDLKTGDPYFRLERYATFVETKLGGDLQYVRGLWEKVVNKFGKNVEAWLAYIQFERSAGDIIKCESLFKRAIAKQPDDPERLMHAWLNMEHEVGSLSSMQDALVRINKKTKMLTQQWQAAYAMEEAKQGQEWEKALKEKQKKAQHRLKLKQNRKQARLADYASRQPAKRKADDMDENAQADVEPPQADTDVDITTTTAATTTTTSSSLAESSHVDDAATTTAASAESSHVGDTSTATTTENDNAPSTSPSQTKRRRIETNQDETTANRSGRTGGRGRGRGRGYQGPTRLLGRGIGRAGRLAMPSTRPTPQNQDNATASEPTESASEEPAKPKSQDDFRAMLLGKK</sequence>
<dbReference type="SUPFAM" id="SSF48452">
    <property type="entry name" value="TPR-like"/>
    <property type="match status" value="1"/>
</dbReference>
<comment type="caution">
    <text evidence="8">The sequence shown here is derived from an EMBL/GenBank/DDBJ whole genome shotgun (WGS) entry which is preliminary data.</text>
</comment>
<dbReference type="STRING" id="1263082.A0A068S2I5"/>
<keyword evidence="2" id="KW-0507">mRNA processing</keyword>
<dbReference type="InterPro" id="IPR011990">
    <property type="entry name" value="TPR-like_helical_dom_sf"/>
</dbReference>
<feature type="compositionally biased region" description="Polar residues" evidence="6">
    <location>
        <begin position="794"/>
        <end position="803"/>
    </location>
</feature>
<gene>
    <name evidence="8" type="ORF">LCOR_07598.1</name>
</gene>
<dbReference type="AlphaFoldDB" id="A0A068S2I5"/>
<dbReference type="OrthoDB" id="360390at2759"/>
<feature type="domain" description="Suppressor of forked" evidence="7">
    <location>
        <begin position="104"/>
        <end position="337"/>
    </location>
</feature>
<proteinExistence type="predicted"/>
<dbReference type="InterPro" id="IPR003107">
    <property type="entry name" value="HAT"/>
</dbReference>
<evidence type="ECO:0000256" key="2">
    <source>
        <dbReference type="ARBA" id="ARBA00022664"/>
    </source>
</evidence>
<dbReference type="GO" id="GO:0005634">
    <property type="term" value="C:nucleus"/>
    <property type="evidence" value="ECO:0007669"/>
    <property type="project" value="UniProtKB-SubCell"/>
</dbReference>
<feature type="compositionally biased region" description="Basic and acidic residues" evidence="6">
    <location>
        <begin position="816"/>
        <end position="827"/>
    </location>
</feature>